<reference evidence="1 2" key="1">
    <citation type="submission" date="2019-05" db="EMBL/GenBank/DDBJ databases">
        <authorList>
            <person name="Moore K."/>
            <person name="O'Neill P."/>
            <person name="Farbos A."/>
            <person name="Studholme D.J."/>
        </authorList>
    </citation>
    <scope>NUCLEOTIDE SEQUENCE [LARGE SCALE GENOMIC DNA]</scope>
    <source>
        <strain evidence="1 2">DSM 9128</strain>
    </source>
</reference>
<protein>
    <submittedName>
        <fullName evidence="1">Uncharacterized protein</fullName>
    </submittedName>
</protein>
<reference evidence="2" key="2">
    <citation type="submission" date="2019-06" db="EMBL/GenBank/DDBJ databases">
        <title>AzeR, a transcriptional regulator that responds to azelaic acid in Pseudomonas nitroreducens.</title>
        <authorList>
            <person name="Bez C."/>
            <person name="Javvadi S.G."/>
            <person name="Bertani I."/>
            <person name="Devescovi G."/>
            <person name="Studholme D.J."/>
            <person name="Geller A."/>
            <person name="Levy A."/>
            <person name="Venturi V."/>
        </authorList>
    </citation>
    <scope>NUCLEOTIDE SEQUENCE [LARGE SCALE GENOMIC DNA]</scope>
    <source>
        <strain evidence="2">DSM 9128</strain>
    </source>
</reference>
<evidence type="ECO:0000313" key="1">
    <source>
        <dbReference type="EMBL" id="TLP76539.1"/>
    </source>
</evidence>
<dbReference type="RefSeq" id="WP_138213471.1">
    <property type="nucleotide sequence ID" value="NZ_VASG01000002.1"/>
</dbReference>
<proteinExistence type="predicted"/>
<dbReference type="Proteomes" id="UP000307510">
    <property type="component" value="Unassembled WGS sequence"/>
</dbReference>
<evidence type="ECO:0000313" key="2">
    <source>
        <dbReference type="Proteomes" id="UP000307510"/>
    </source>
</evidence>
<sequence length="105" mass="11452">MNSETNSQVQVARIDVWSRIFFAGALLLLLVNQVQLQMQVSQAQAASAPVAYVPAASSTPDLYREASRYPQAAPARNQAQVLQAPQAQTQAQVQPMVRPQGGWVF</sequence>
<accession>A0A5R9ACP0</accession>
<organism evidence="1 2">
    <name type="scientific">Pseudomonas nitroreducens</name>
    <dbReference type="NCBI Taxonomy" id="46680"/>
    <lineage>
        <taxon>Bacteria</taxon>
        <taxon>Pseudomonadati</taxon>
        <taxon>Pseudomonadota</taxon>
        <taxon>Gammaproteobacteria</taxon>
        <taxon>Pseudomonadales</taxon>
        <taxon>Pseudomonadaceae</taxon>
        <taxon>Pseudomonas</taxon>
    </lineage>
</organism>
<dbReference type="AlphaFoldDB" id="A0A5R9ACP0"/>
<dbReference type="EMBL" id="VASG01000002">
    <property type="protein sequence ID" value="TLP76539.1"/>
    <property type="molecule type" value="Genomic_DNA"/>
</dbReference>
<comment type="caution">
    <text evidence="1">The sequence shown here is derived from an EMBL/GenBank/DDBJ whole genome shotgun (WGS) entry which is preliminary data.</text>
</comment>
<name>A0A5R9ACP0_PSENT</name>
<gene>
    <name evidence="1" type="ORF">FEA48_09085</name>
</gene>